<comment type="caution">
    <text evidence="1">The sequence shown here is derived from an EMBL/GenBank/DDBJ whole genome shotgun (WGS) entry which is preliminary data.</text>
</comment>
<organism evidence="1 2">
    <name type="scientific">Providencia alcalifaciens 205/92</name>
    <dbReference type="NCBI Taxonomy" id="1256988"/>
    <lineage>
        <taxon>Bacteria</taxon>
        <taxon>Pseudomonadati</taxon>
        <taxon>Pseudomonadota</taxon>
        <taxon>Gammaproteobacteria</taxon>
        <taxon>Enterobacterales</taxon>
        <taxon>Morganellaceae</taxon>
        <taxon>Providencia</taxon>
    </lineage>
</organism>
<accession>A0AAV3MAM3</accession>
<gene>
    <name evidence="1" type="ORF">HMPREF1563_3545</name>
</gene>
<dbReference type="Pfam" id="PF10809">
    <property type="entry name" value="DUF2732"/>
    <property type="match status" value="1"/>
</dbReference>
<dbReference type="RefSeq" id="WP_051420207.1">
    <property type="nucleotide sequence ID" value="NZ_JALD01000004.1"/>
</dbReference>
<reference evidence="1 2" key="1">
    <citation type="submission" date="2014-01" db="EMBL/GenBank/DDBJ databases">
        <authorList>
            <person name="Durkin A.S."/>
            <person name="McCorrison J."/>
            <person name="Torralba M."/>
            <person name="Gillis M."/>
            <person name="Haft D.H."/>
            <person name="Methe B."/>
            <person name="Sutton G."/>
            <person name="Nelson K.E."/>
        </authorList>
    </citation>
    <scope>NUCLEOTIDE SEQUENCE [LARGE SCALE GENOMIC DNA]</scope>
    <source>
        <strain evidence="1 2">205/92</strain>
    </source>
</reference>
<dbReference type="AlphaFoldDB" id="A0AAV3MAM3"/>
<name>A0AAV3MAM3_9GAMM</name>
<protein>
    <submittedName>
        <fullName evidence="1">PF10809 family protein</fullName>
    </submittedName>
</protein>
<sequence>MKNKETKNISIGFGIATNERDFAEMTISAIRNDERKSLFDMFSSRLDAIACKAIKEKMAYDQIHQLLIGESEHFSNLAAELDHV</sequence>
<dbReference type="Proteomes" id="UP000022311">
    <property type="component" value="Unassembled WGS sequence"/>
</dbReference>
<dbReference type="EMBL" id="JALD01000004">
    <property type="protein sequence ID" value="EUD12833.1"/>
    <property type="molecule type" value="Genomic_DNA"/>
</dbReference>
<evidence type="ECO:0000313" key="1">
    <source>
        <dbReference type="EMBL" id="EUD12833.1"/>
    </source>
</evidence>
<proteinExistence type="predicted"/>
<evidence type="ECO:0000313" key="2">
    <source>
        <dbReference type="Proteomes" id="UP000022311"/>
    </source>
</evidence>
<dbReference type="InterPro" id="IPR020126">
    <property type="entry name" value="DUF2732"/>
</dbReference>